<keyword evidence="2" id="KW-0472">Membrane</keyword>
<evidence type="ECO:0000313" key="5">
    <source>
        <dbReference type="Proteomes" id="UP000645555"/>
    </source>
</evidence>
<dbReference type="PANTHER" id="PTHR34219">
    <property type="entry name" value="IRON-REGULATED INNER MEMBRANE PROTEIN-RELATED"/>
    <property type="match status" value="1"/>
</dbReference>
<dbReference type="Pfam" id="PF03929">
    <property type="entry name" value="PepSY_TM"/>
    <property type="match status" value="1"/>
</dbReference>
<dbReference type="Pfam" id="PF03413">
    <property type="entry name" value="PepSY"/>
    <property type="match status" value="1"/>
</dbReference>
<dbReference type="Proteomes" id="UP000645555">
    <property type="component" value="Unassembled WGS sequence"/>
</dbReference>
<feature type="transmembrane region" description="Helical" evidence="2">
    <location>
        <begin position="173"/>
        <end position="194"/>
    </location>
</feature>
<evidence type="ECO:0000259" key="3">
    <source>
        <dbReference type="Pfam" id="PF03413"/>
    </source>
</evidence>
<feature type="domain" description="PepSY" evidence="3">
    <location>
        <begin position="80"/>
        <end position="141"/>
    </location>
</feature>
<feature type="transmembrane region" description="Helical" evidence="2">
    <location>
        <begin position="215"/>
        <end position="237"/>
    </location>
</feature>
<feature type="transmembrane region" description="Helical" evidence="2">
    <location>
        <begin position="35"/>
        <end position="59"/>
    </location>
</feature>
<name>A0A918U2B2_9ACTN</name>
<evidence type="ECO:0000313" key="4">
    <source>
        <dbReference type="EMBL" id="GGX83778.1"/>
    </source>
</evidence>
<dbReference type="RefSeq" id="WP_229916664.1">
    <property type="nucleotide sequence ID" value="NZ_BMWD01000025.1"/>
</dbReference>
<dbReference type="PANTHER" id="PTHR34219:SF1">
    <property type="entry name" value="PEPSY DOMAIN-CONTAINING PROTEIN"/>
    <property type="match status" value="1"/>
</dbReference>
<feature type="compositionally biased region" description="Polar residues" evidence="1">
    <location>
        <begin position="478"/>
        <end position="491"/>
    </location>
</feature>
<dbReference type="AlphaFoldDB" id="A0A918U2B2"/>
<reference evidence="4" key="2">
    <citation type="submission" date="2020-09" db="EMBL/GenBank/DDBJ databases">
        <authorList>
            <person name="Sun Q."/>
            <person name="Ohkuma M."/>
        </authorList>
    </citation>
    <scope>NUCLEOTIDE SEQUENCE</scope>
    <source>
        <strain evidence="4">JCM 4956</strain>
    </source>
</reference>
<feature type="region of interest" description="Disordered" evidence="1">
    <location>
        <begin position="1"/>
        <end position="21"/>
    </location>
</feature>
<proteinExistence type="predicted"/>
<sequence>MSTAPTTETDEKPPPVVTAPRPGLWSPLRPLVLRLHFYAGLLVAPFLLVAATTGLLYAASFQVENLVYAHEMTVDPGDEKLPVSEQVAAAREAHPEGTVSAVRPSPEADATTRVMLSGVPGVDENHVLAVFVDPYTAEVRGALEQYGSTGALPVRTWIDEFHANLRLGDPGRLYSELAASWLWVIAAGGLALWFGRRRAQRRIRGTSGRRRTLGLHGTVGVWAAVGFFFLSLTGLTWSTYAGANIDELRTSLRQATPSVSAAVGGEHSGHGSGSAEGGVEHGVGIDVVLDAARAEGLDGPVEVVAPADASSAYVVKQVQRAWPTKQDTVAVDPASGEVTDTVRFADYPVLAKLTRWGIDAHTGVLFGFANQLVLMALAGSLILLILWGYRMWWQRGRASAFGRPIPRGAWQQVPPHVLVPLMAAVAVLGYLVPLLGIPLAAFIAVDVVLGEIAHRRNRRGGSGAAPERADGSPEEPGGSSTEARGPSNDSNEAGGPTRKAGAAEDGSEAAEEAPREPDDAAEQAVK</sequence>
<protein>
    <submittedName>
        <fullName evidence="4">Peptidase</fullName>
    </submittedName>
</protein>
<keyword evidence="5" id="KW-1185">Reference proteome</keyword>
<feature type="transmembrane region" description="Helical" evidence="2">
    <location>
        <begin position="372"/>
        <end position="392"/>
    </location>
</feature>
<feature type="transmembrane region" description="Helical" evidence="2">
    <location>
        <begin position="437"/>
        <end position="453"/>
    </location>
</feature>
<organism evidence="4 5">
    <name type="scientific">Streptomyces fructofermentans</name>
    <dbReference type="NCBI Taxonomy" id="152141"/>
    <lineage>
        <taxon>Bacteria</taxon>
        <taxon>Bacillati</taxon>
        <taxon>Actinomycetota</taxon>
        <taxon>Actinomycetes</taxon>
        <taxon>Kitasatosporales</taxon>
        <taxon>Streptomycetaceae</taxon>
        <taxon>Streptomyces</taxon>
    </lineage>
</organism>
<dbReference type="EMBL" id="BMWD01000025">
    <property type="protein sequence ID" value="GGX83778.1"/>
    <property type="molecule type" value="Genomic_DNA"/>
</dbReference>
<feature type="region of interest" description="Disordered" evidence="1">
    <location>
        <begin position="456"/>
        <end position="526"/>
    </location>
</feature>
<keyword evidence="2" id="KW-0812">Transmembrane</keyword>
<gene>
    <name evidence="4" type="ORF">GCM10010515_59190</name>
</gene>
<accession>A0A918U2B2</accession>
<dbReference type="InterPro" id="IPR025711">
    <property type="entry name" value="PepSY"/>
</dbReference>
<evidence type="ECO:0000256" key="1">
    <source>
        <dbReference type="SAM" id="MobiDB-lite"/>
    </source>
</evidence>
<keyword evidence="2" id="KW-1133">Transmembrane helix</keyword>
<evidence type="ECO:0000256" key="2">
    <source>
        <dbReference type="SAM" id="Phobius"/>
    </source>
</evidence>
<comment type="caution">
    <text evidence="4">The sequence shown here is derived from an EMBL/GenBank/DDBJ whole genome shotgun (WGS) entry which is preliminary data.</text>
</comment>
<dbReference type="InterPro" id="IPR005625">
    <property type="entry name" value="PepSY-ass_TM"/>
</dbReference>
<reference evidence="4" key="1">
    <citation type="journal article" date="2014" name="Int. J. Syst. Evol. Microbiol.">
        <title>Complete genome sequence of Corynebacterium casei LMG S-19264T (=DSM 44701T), isolated from a smear-ripened cheese.</title>
        <authorList>
            <consortium name="US DOE Joint Genome Institute (JGI-PGF)"/>
            <person name="Walter F."/>
            <person name="Albersmeier A."/>
            <person name="Kalinowski J."/>
            <person name="Ruckert C."/>
        </authorList>
    </citation>
    <scope>NUCLEOTIDE SEQUENCE</scope>
    <source>
        <strain evidence="4">JCM 4956</strain>
    </source>
</reference>